<evidence type="ECO:0000256" key="2">
    <source>
        <dbReference type="SAM" id="MobiDB-lite"/>
    </source>
</evidence>
<protein>
    <submittedName>
        <fullName evidence="3">Uncharacterized protein</fullName>
    </submittedName>
</protein>
<reference evidence="3 4" key="1">
    <citation type="submission" date="2017-11" db="EMBL/GenBank/DDBJ databases">
        <title>De-novo sequencing of pomegranate (Punica granatum L.) genome.</title>
        <authorList>
            <person name="Akparov Z."/>
            <person name="Amiraslanov A."/>
            <person name="Hajiyeva S."/>
            <person name="Abbasov M."/>
            <person name="Kaur K."/>
            <person name="Hamwieh A."/>
            <person name="Solovyev V."/>
            <person name="Salamov A."/>
            <person name="Braich B."/>
            <person name="Kosarev P."/>
            <person name="Mahmoud A."/>
            <person name="Hajiyev E."/>
            <person name="Babayeva S."/>
            <person name="Izzatullayeva V."/>
            <person name="Mammadov A."/>
            <person name="Mammadov A."/>
            <person name="Sharifova S."/>
            <person name="Ojaghi J."/>
            <person name="Eynullazada K."/>
            <person name="Bayramov B."/>
            <person name="Abdulazimova A."/>
            <person name="Shahmuradov I."/>
        </authorList>
    </citation>
    <scope>NUCLEOTIDE SEQUENCE [LARGE SCALE GENOMIC DNA]</scope>
    <source>
        <strain evidence="4">cv. AG2017</strain>
        <tissue evidence="3">Leaf</tissue>
    </source>
</reference>
<evidence type="ECO:0000313" key="3">
    <source>
        <dbReference type="EMBL" id="PKI78045.1"/>
    </source>
</evidence>
<dbReference type="AlphaFoldDB" id="A0A2I0LBK9"/>
<comment type="caution">
    <text evidence="3">The sequence shown here is derived from an EMBL/GenBank/DDBJ whole genome shotgun (WGS) entry which is preliminary data.</text>
</comment>
<dbReference type="PANTHER" id="PTHR34778">
    <property type="entry name" value="OS02G0580700 PROTEIN"/>
    <property type="match status" value="1"/>
</dbReference>
<evidence type="ECO:0000313" key="4">
    <source>
        <dbReference type="Proteomes" id="UP000233551"/>
    </source>
</evidence>
<keyword evidence="1" id="KW-0175">Coiled coil</keyword>
<gene>
    <name evidence="3" type="ORF">CRG98_001665</name>
</gene>
<organism evidence="3 4">
    <name type="scientific">Punica granatum</name>
    <name type="common">Pomegranate</name>
    <dbReference type="NCBI Taxonomy" id="22663"/>
    <lineage>
        <taxon>Eukaryota</taxon>
        <taxon>Viridiplantae</taxon>
        <taxon>Streptophyta</taxon>
        <taxon>Embryophyta</taxon>
        <taxon>Tracheophyta</taxon>
        <taxon>Spermatophyta</taxon>
        <taxon>Magnoliopsida</taxon>
        <taxon>eudicotyledons</taxon>
        <taxon>Gunneridae</taxon>
        <taxon>Pentapetalae</taxon>
        <taxon>rosids</taxon>
        <taxon>malvids</taxon>
        <taxon>Myrtales</taxon>
        <taxon>Lythraceae</taxon>
        <taxon>Punica</taxon>
    </lineage>
</organism>
<keyword evidence="4" id="KW-1185">Reference proteome</keyword>
<feature type="coiled-coil region" evidence="1">
    <location>
        <begin position="170"/>
        <end position="247"/>
    </location>
</feature>
<name>A0A2I0LBK9_PUNGR</name>
<evidence type="ECO:0000256" key="1">
    <source>
        <dbReference type="SAM" id="Coils"/>
    </source>
</evidence>
<sequence>MATSHLQSPIGTLAAGSTLALACNDTISIEQTSRFSGDGKSGDEHVDDSYWSKRGGSRGTGFVGAPPHGQRKGKSQKGKDRTGASSGRGRIACGHFVIKWIPRGRLAKEDETLLKLPLALRSPAESVRRAPSCSREVPRKKMDESAKLSALKKAYAEIIMNVSKEAACRVMASEKKRLRLDQELSEVKDEGLHLLLRLKKMLDDKTNEAEAISINQRKRIDELEAQLDEAKDIEKELRGELREAHAELAKVTSYRLGSSNRTCTGPGTASGEPIVGNDLEASKRYSHNTHFYAHNLDFSARVMGYEETELYHNSFTQKIQAFGGKLCGHMSLPGKDDHLANGLQGKNETLCLIPKLSPDQPFGMEEDSDEHEVTETHGKSSHFEVPKSFHIKRKRTTRYQKGKIPLPVVVQRASNIYCSESSLESHHARRLALDTEQMGMQSERPIISSHVELVRPCSFWDTRDDSKLLKEAALTRREKGPMEALTFSSGRSDVGRVNDLTSHVDVSNLADPVLEDRRNGKFLKYTFQRRRKKGQFCDGNSTVDQITPKMEIDDDCNGFRESDLVDLVSSGDTQLIEVAEQVRFSYLSCLTLII</sequence>
<dbReference type="Proteomes" id="UP000233551">
    <property type="component" value="Unassembled WGS sequence"/>
</dbReference>
<feature type="region of interest" description="Disordered" evidence="2">
    <location>
        <begin position="32"/>
        <end position="88"/>
    </location>
</feature>
<dbReference type="STRING" id="22663.A0A2I0LBK9"/>
<proteinExistence type="predicted"/>
<accession>A0A2I0LBK9</accession>
<dbReference type="EMBL" id="PGOL01000065">
    <property type="protein sequence ID" value="PKI78045.1"/>
    <property type="molecule type" value="Genomic_DNA"/>
</dbReference>
<dbReference type="PANTHER" id="PTHR34778:SF2">
    <property type="entry name" value="OS02G0580700 PROTEIN"/>
    <property type="match status" value="1"/>
</dbReference>
<feature type="compositionally biased region" description="Basic and acidic residues" evidence="2">
    <location>
        <begin position="40"/>
        <end position="51"/>
    </location>
</feature>